<evidence type="ECO:0000313" key="2">
    <source>
        <dbReference type="Proteomes" id="UP000187429"/>
    </source>
</evidence>
<accession>A0A1R1XYG1</accession>
<dbReference type="Proteomes" id="UP000187429">
    <property type="component" value="Unassembled WGS sequence"/>
</dbReference>
<gene>
    <name evidence="1" type="ORF">AYI69_g6508</name>
</gene>
<comment type="caution">
    <text evidence="1">The sequence shown here is derived from an EMBL/GenBank/DDBJ whole genome shotgun (WGS) entry which is preliminary data.</text>
</comment>
<keyword evidence="2" id="KW-1185">Reference proteome</keyword>
<dbReference type="EMBL" id="LSSM01002930">
    <property type="protein sequence ID" value="OMJ19722.1"/>
    <property type="molecule type" value="Genomic_DNA"/>
</dbReference>
<name>A0A1R1XYG1_9FUNG</name>
<organism evidence="1 2">
    <name type="scientific">Smittium culicis</name>
    <dbReference type="NCBI Taxonomy" id="133412"/>
    <lineage>
        <taxon>Eukaryota</taxon>
        <taxon>Fungi</taxon>
        <taxon>Fungi incertae sedis</taxon>
        <taxon>Zoopagomycota</taxon>
        <taxon>Kickxellomycotina</taxon>
        <taxon>Harpellomycetes</taxon>
        <taxon>Harpellales</taxon>
        <taxon>Legeriomycetaceae</taxon>
        <taxon>Smittium</taxon>
    </lineage>
</organism>
<sequence length="94" mass="10283">MMGAISSKIALNVLGKDIYVSSDVKSLVMLIYSIKRDIGGFSIAIEAEPLSFVGGSARRTCLGGRLYRNLSALFFQKIDECILFNYGIVLLSSR</sequence>
<evidence type="ECO:0000313" key="1">
    <source>
        <dbReference type="EMBL" id="OMJ19722.1"/>
    </source>
</evidence>
<reference evidence="2" key="1">
    <citation type="submission" date="2017-01" db="EMBL/GenBank/DDBJ databases">
        <authorList>
            <person name="Wang Y."/>
            <person name="White M."/>
            <person name="Kvist S."/>
            <person name="Moncalvo J.-M."/>
        </authorList>
    </citation>
    <scope>NUCLEOTIDE SEQUENCE [LARGE SCALE GENOMIC DNA]</scope>
    <source>
        <strain evidence="2">ID-206-W2</strain>
    </source>
</reference>
<proteinExistence type="predicted"/>
<protein>
    <submittedName>
        <fullName evidence="1">Uncharacterized protein</fullName>
    </submittedName>
</protein>
<dbReference type="AlphaFoldDB" id="A0A1R1XYG1"/>